<dbReference type="Proteomes" id="UP000273158">
    <property type="component" value="Unassembled WGS sequence"/>
</dbReference>
<dbReference type="EMBL" id="RCDB01000003">
    <property type="protein sequence ID" value="RLK47610.1"/>
    <property type="molecule type" value="Genomic_DNA"/>
</dbReference>
<comment type="caution">
    <text evidence="1">The sequence shown here is derived from an EMBL/GenBank/DDBJ whole genome shotgun (WGS) entry which is preliminary data.</text>
</comment>
<evidence type="ECO:0000313" key="1">
    <source>
        <dbReference type="EMBL" id="RLK47610.1"/>
    </source>
</evidence>
<dbReference type="PANTHER" id="PTHR21666:SF270">
    <property type="entry name" value="MUREIN HYDROLASE ACTIVATOR ENVC"/>
    <property type="match status" value="1"/>
</dbReference>
<reference evidence="1 2" key="1">
    <citation type="journal article" date="2015" name="Stand. Genomic Sci.">
        <title>Genomic Encyclopedia of Bacterial and Archaeal Type Strains, Phase III: the genomes of soil and plant-associated and newly described type strains.</title>
        <authorList>
            <person name="Whitman W.B."/>
            <person name="Woyke T."/>
            <person name="Klenk H.P."/>
            <person name="Zhou Y."/>
            <person name="Lilburn T.G."/>
            <person name="Beck B.J."/>
            <person name="De Vos P."/>
            <person name="Vandamme P."/>
            <person name="Eisen J.A."/>
            <person name="Garrity G."/>
            <person name="Hugenholtz P."/>
            <person name="Kyrpides N.C."/>
        </authorList>
    </citation>
    <scope>NUCLEOTIDE SEQUENCE [LARGE SCALE GENOMIC DNA]</scope>
    <source>
        <strain evidence="1 2">S2T63</strain>
    </source>
</reference>
<accession>A0A498C370</accession>
<evidence type="ECO:0000313" key="2">
    <source>
        <dbReference type="Proteomes" id="UP000273158"/>
    </source>
</evidence>
<dbReference type="PANTHER" id="PTHR21666">
    <property type="entry name" value="PEPTIDASE-RELATED"/>
    <property type="match status" value="1"/>
</dbReference>
<dbReference type="GO" id="GO:0004222">
    <property type="term" value="F:metalloendopeptidase activity"/>
    <property type="evidence" value="ECO:0007669"/>
    <property type="project" value="TreeGrafter"/>
</dbReference>
<name>A0A498C370_9MICO</name>
<dbReference type="SUPFAM" id="SSF51261">
    <property type="entry name" value="Duplicated hybrid motif"/>
    <property type="match status" value="1"/>
</dbReference>
<keyword evidence="2" id="KW-1185">Reference proteome</keyword>
<dbReference type="InterPro" id="IPR050570">
    <property type="entry name" value="Cell_wall_metabolism_enzyme"/>
</dbReference>
<dbReference type="CDD" id="cd12797">
    <property type="entry name" value="M23_peptidase"/>
    <property type="match status" value="1"/>
</dbReference>
<dbReference type="AlphaFoldDB" id="A0A498C370"/>
<dbReference type="RefSeq" id="WP_121059926.1">
    <property type="nucleotide sequence ID" value="NZ_RCDB01000003.1"/>
</dbReference>
<organism evidence="1 2">
    <name type="scientific">Microbacterium telephonicum</name>
    <dbReference type="NCBI Taxonomy" id="1714841"/>
    <lineage>
        <taxon>Bacteria</taxon>
        <taxon>Bacillati</taxon>
        <taxon>Actinomycetota</taxon>
        <taxon>Actinomycetes</taxon>
        <taxon>Micrococcales</taxon>
        <taxon>Microbacteriaceae</taxon>
        <taxon>Microbacterium</taxon>
    </lineage>
</organism>
<protein>
    <submittedName>
        <fullName evidence="1">Peptidase M23-like protein</fullName>
    </submittedName>
</protein>
<proteinExistence type="predicted"/>
<dbReference type="Gene3D" id="2.70.70.10">
    <property type="entry name" value="Glucose Permease (Domain IIA)"/>
    <property type="match status" value="1"/>
</dbReference>
<gene>
    <name evidence="1" type="ORF">C7474_2202</name>
</gene>
<sequence length="317" mass="33463">MLPLPFPASTISLPYGAVDGKFYTFASPHKGDDFSSRSQGVVAGSVIRASGPGVVVRSGVGPAGVTPTIDRPNSLAGNSIDVDYGDFIARYMHRPLGSPSPAVGAETVEGTLLGLIGATGLVDAAHLHLETWDKKTGRRVDPANYFDFTRTVTTGAAAGDTSRPFDPPEEDDMYDDAAQEALFQKIEWESRPYKTYQWGGALILMGPGGRKYIIPSGEHRNLLMALGLTGNSIQRVLTDVELSYLESVHGALSPDPKEAQVQAVLELSDEDAKKIAAAVDVPAVVLSAEQLAQIADAAKQGGIEGVKALKFIVQAGS</sequence>
<dbReference type="InterPro" id="IPR011055">
    <property type="entry name" value="Dup_hybrid_motif"/>
</dbReference>